<organism evidence="2 3">
    <name type="scientific">Vibrio phage vB_VpaP_KF1</name>
    <dbReference type="NCBI Taxonomy" id="2041472"/>
    <lineage>
        <taxon>Viruses</taxon>
        <taxon>Duplodnaviria</taxon>
        <taxon>Heunggongvirae</taxon>
        <taxon>Uroviricota</taxon>
        <taxon>Caudoviricetes</taxon>
        <taxon>Autographivirales</taxon>
        <taxon>Autoscriptoviridae</taxon>
        <taxon>Maculvirus</taxon>
        <taxon>Maculvirus KF1</taxon>
    </lineage>
</organism>
<evidence type="ECO:0000259" key="1">
    <source>
        <dbReference type="Pfam" id="PF08291"/>
    </source>
</evidence>
<dbReference type="Gene3D" id="3.30.1380.10">
    <property type="match status" value="1"/>
</dbReference>
<accession>A0A384WJ38</accession>
<dbReference type="InterPro" id="IPR013230">
    <property type="entry name" value="Peptidase_M15A_C"/>
</dbReference>
<name>A0A384WJ38_9CAUD</name>
<dbReference type="SUPFAM" id="SSF55166">
    <property type="entry name" value="Hedgehog/DD-peptidase"/>
    <property type="match status" value="1"/>
</dbReference>
<proteinExistence type="predicted"/>
<gene>
    <name evidence="2" type="ORF">KF1_022</name>
</gene>
<sequence length="137" mass="15494">MLIKDTANFKIVKFACQHCGALKLDLALLMLVQMLREHFGEPLKVESGYRCPVHNKAVGGAENSRHLHGDAVDLHLLNKDRGNFQKLQKLYDTALALNPNGGVGLYDWGVHVDTRGEKARWDYRSDKYKEVMGKMDV</sequence>
<feature type="domain" description="Peptidase M15A C-terminal" evidence="1">
    <location>
        <begin position="26"/>
        <end position="112"/>
    </location>
</feature>
<reference evidence="2 3" key="1">
    <citation type="submission" date="2017-08" db="EMBL/GenBank/DDBJ databases">
        <title>Complete genome sequence of bacteriophage vB_VpaP_KF1.</title>
        <authorList>
            <person name="Yu J."/>
            <person name="Kwak S.-J."/>
            <person name="Lim J.-A."/>
            <person name="Chang H.-J."/>
        </authorList>
    </citation>
    <scope>NUCLEOTIDE SEQUENCE [LARGE SCALE GENOMIC DNA]</scope>
</reference>
<dbReference type="Pfam" id="PF08291">
    <property type="entry name" value="Peptidase_M15_3"/>
    <property type="match status" value="1"/>
</dbReference>
<dbReference type="Proteomes" id="UP000259916">
    <property type="component" value="Segment"/>
</dbReference>
<dbReference type="SMR" id="A0A384WJ38"/>
<protein>
    <submittedName>
        <fullName evidence="2">Peptidase M15A</fullName>
    </submittedName>
</protein>
<evidence type="ECO:0000313" key="2">
    <source>
        <dbReference type="EMBL" id="ATI19044.1"/>
    </source>
</evidence>
<dbReference type="EMBL" id="MF754111">
    <property type="protein sequence ID" value="ATI19044.1"/>
    <property type="molecule type" value="Genomic_DNA"/>
</dbReference>
<dbReference type="InterPro" id="IPR009045">
    <property type="entry name" value="Zn_M74/Hedgehog-like"/>
</dbReference>
<keyword evidence="3" id="KW-1185">Reference proteome</keyword>
<evidence type="ECO:0000313" key="3">
    <source>
        <dbReference type="Proteomes" id="UP000259916"/>
    </source>
</evidence>